<feature type="compositionally biased region" description="Basic and acidic residues" evidence="8">
    <location>
        <begin position="1"/>
        <end position="14"/>
    </location>
</feature>
<dbReference type="InterPro" id="IPR035906">
    <property type="entry name" value="MetI-like_sf"/>
</dbReference>
<feature type="transmembrane region" description="Helical" evidence="7">
    <location>
        <begin position="222"/>
        <end position="247"/>
    </location>
</feature>
<keyword evidence="11" id="KW-1185">Reference proteome</keyword>
<dbReference type="PANTHER" id="PTHR32243:SF18">
    <property type="entry name" value="INNER MEMBRANE ABC TRANSPORTER PERMEASE PROTEIN YCJP"/>
    <property type="match status" value="1"/>
</dbReference>
<dbReference type="PANTHER" id="PTHR32243">
    <property type="entry name" value="MALTOSE TRANSPORT SYSTEM PERMEASE-RELATED"/>
    <property type="match status" value="1"/>
</dbReference>
<evidence type="ECO:0000256" key="6">
    <source>
        <dbReference type="ARBA" id="ARBA00023136"/>
    </source>
</evidence>
<reference evidence="10 11" key="1">
    <citation type="submission" date="2021-01" db="EMBL/GenBank/DDBJ databases">
        <title>Whole genome shotgun sequence of Planobispora longispora NBRC 13918.</title>
        <authorList>
            <person name="Komaki H."/>
            <person name="Tamura T."/>
        </authorList>
    </citation>
    <scope>NUCLEOTIDE SEQUENCE [LARGE SCALE GENOMIC DNA]</scope>
    <source>
        <strain evidence="10 11">NBRC 13918</strain>
    </source>
</reference>
<feature type="region of interest" description="Disordered" evidence="8">
    <location>
        <begin position="1"/>
        <end position="46"/>
    </location>
</feature>
<evidence type="ECO:0000256" key="4">
    <source>
        <dbReference type="ARBA" id="ARBA00022692"/>
    </source>
</evidence>
<dbReference type="Gene3D" id="1.10.3720.10">
    <property type="entry name" value="MetI-like"/>
    <property type="match status" value="1"/>
</dbReference>
<dbReference type="Pfam" id="PF00528">
    <property type="entry name" value="BPD_transp_1"/>
    <property type="match status" value="1"/>
</dbReference>
<organism evidence="10 11">
    <name type="scientific">Planobispora longispora</name>
    <dbReference type="NCBI Taxonomy" id="28887"/>
    <lineage>
        <taxon>Bacteria</taxon>
        <taxon>Bacillati</taxon>
        <taxon>Actinomycetota</taxon>
        <taxon>Actinomycetes</taxon>
        <taxon>Streptosporangiales</taxon>
        <taxon>Streptosporangiaceae</taxon>
        <taxon>Planobispora</taxon>
    </lineage>
</organism>
<feature type="transmembrane region" description="Helical" evidence="7">
    <location>
        <begin position="283"/>
        <end position="301"/>
    </location>
</feature>
<sequence>MTERSKAVDEHDAPIARPPQEVAAVAGGAPAPRPAAVRRPAPARRPPSLKTTVVAASAYLIAFVFLFPYLVMILTALRPQEELRRATFLPETFAWSNFTNFWSGGLARNLGVTLQVAAGSTVLVLLVALPAAYYTARHAFRGRTAFMILVLITQMFQPTAMLVGIYREFHQFGLVDSVWALILVNGGFNLAFAVWILHAYFSSIPRELEEAAFIDGNGRLGALFRVTLPLAMPGVVTALIFTFIAAWNEFVVALTLITTPASQPLPVALNSFIGQYQVDWQNLFAGSVIATIPVIILFALIERKVVGGLTAGSIK</sequence>
<comment type="subcellular location">
    <subcellularLocation>
        <location evidence="1 7">Cell membrane</location>
        <topology evidence="1 7">Multi-pass membrane protein</topology>
    </subcellularLocation>
</comment>
<keyword evidence="6 7" id="KW-0472">Membrane</keyword>
<dbReference type="GO" id="GO:0055085">
    <property type="term" value="P:transmembrane transport"/>
    <property type="evidence" value="ECO:0007669"/>
    <property type="project" value="InterPro"/>
</dbReference>
<dbReference type="Proteomes" id="UP000616724">
    <property type="component" value="Unassembled WGS sequence"/>
</dbReference>
<protein>
    <submittedName>
        <fullName evidence="10">Membrane protein</fullName>
    </submittedName>
</protein>
<dbReference type="CDD" id="cd06261">
    <property type="entry name" value="TM_PBP2"/>
    <property type="match status" value="1"/>
</dbReference>
<accession>A0A8J3W5H9</accession>
<name>A0A8J3W5H9_9ACTN</name>
<proteinExistence type="inferred from homology"/>
<feature type="transmembrane region" description="Helical" evidence="7">
    <location>
        <begin position="53"/>
        <end position="77"/>
    </location>
</feature>
<dbReference type="RefSeq" id="WP_203891398.1">
    <property type="nucleotide sequence ID" value="NZ_BOOH01000023.1"/>
</dbReference>
<feature type="transmembrane region" description="Helical" evidence="7">
    <location>
        <begin position="112"/>
        <end position="134"/>
    </location>
</feature>
<evidence type="ECO:0000259" key="9">
    <source>
        <dbReference type="PROSITE" id="PS50928"/>
    </source>
</evidence>
<evidence type="ECO:0000256" key="3">
    <source>
        <dbReference type="ARBA" id="ARBA00022475"/>
    </source>
</evidence>
<feature type="compositionally biased region" description="Low complexity" evidence="8">
    <location>
        <begin position="22"/>
        <end position="40"/>
    </location>
</feature>
<comment type="similarity">
    <text evidence="7">Belongs to the binding-protein-dependent transport system permease family.</text>
</comment>
<dbReference type="GO" id="GO:0005886">
    <property type="term" value="C:plasma membrane"/>
    <property type="evidence" value="ECO:0007669"/>
    <property type="project" value="UniProtKB-SubCell"/>
</dbReference>
<dbReference type="AlphaFoldDB" id="A0A8J3W5H9"/>
<dbReference type="InterPro" id="IPR000515">
    <property type="entry name" value="MetI-like"/>
</dbReference>
<comment type="caution">
    <text evidence="10">The sequence shown here is derived from an EMBL/GenBank/DDBJ whole genome shotgun (WGS) entry which is preliminary data.</text>
</comment>
<feature type="transmembrane region" description="Helical" evidence="7">
    <location>
        <begin position="178"/>
        <end position="201"/>
    </location>
</feature>
<evidence type="ECO:0000256" key="8">
    <source>
        <dbReference type="SAM" id="MobiDB-lite"/>
    </source>
</evidence>
<evidence type="ECO:0000256" key="2">
    <source>
        <dbReference type="ARBA" id="ARBA00022448"/>
    </source>
</evidence>
<evidence type="ECO:0000256" key="7">
    <source>
        <dbReference type="RuleBase" id="RU363032"/>
    </source>
</evidence>
<keyword evidence="4 7" id="KW-0812">Transmembrane</keyword>
<gene>
    <name evidence="10" type="ORF">Plo01_32310</name>
</gene>
<evidence type="ECO:0000256" key="1">
    <source>
        <dbReference type="ARBA" id="ARBA00004651"/>
    </source>
</evidence>
<keyword evidence="2 7" id="KW-0813">Transport</keyword>
<keyword evidence="5 7" id="KW-1133">Transmembrane helix</keyword>
<evidence type="ECO:0000313" key="11">
    <source>
        <dbReference type="Proteomes" id="UP000616724"/>
    </source>
</evidence>
<keyword evidence="3" id="KW-1003">Cell membrane</keyword>
<evidence type="ECO:0000256" key="5">
    <source>
        <dbReference type="ARBA" id="ARBA00022989"/>
    </source>
</evidence>
<evidence type="ECO:0000313" key="10">
    <source>
        <dbReference type="EMBL" id="GIH76802.1"/>
    </source>
</evidence>
<dbReference type="SUPFAM" id="SSF161098">
    <property type="entry name" value="MetI-like"/>
    <property type="match status" value="1"/>
</dbReference>
<dbReference type="PROSITE" id="PS50928">
    <property type="entry name" value="ABC_TM1"/>
    <property type="match status" value="1"/>
</dbReference>
<feature type="transmembrane region" description="Helical" evidence="7">
    <location>
        <begin position="146"/>
        <end position="166"/>
    </location>
</feature>
<dbReference type="InterPro" id="IPR050901">
    <property type="entry name" value="BP-dep_ABC_trans_perm"/>
</dbReference>
<feature type="domain" description="ABC transmembrane type-1" evidence="9">
    <location>
        <begin position="110"/>
        <end position="301"/>
    </location>
</feature>
<dbReference type="EMBL" id="BOOH01000023">
    <property type="protein sequence ID" value="GIH76802.1"/>
    <property type="molecule type" value="Genomic_DNA"/>
</dbReference>